<name>A0AA38U1Q3_9AGAR</name>
<feature type="region of interest" description="Disordered" evidence="2">
    <location>
        <begin position="1"/>
        <end position="24"/>
    </location>
</feature>
<evidence type="ECO:0000256" key="2">
    <source>
        <dbReference type="SAM" id="MobiDB-lite"/>
    </source>
</evidence>
<feature type="coiled-coil region" evidence="1">
    <location>
        <begin position="88"/>
        <end position="122"/>
    </location>
</feature>
<dbReference type="Proteomes" id="UP001163798">
    <property type="component" value="Unassembled WGS sequence"/>
</dbReference>
<reference evidence="3" key="1">
    <citation type="submission" date="2022-08" db="EMBL/GenBank/DDBJ databases">
        <authorList>
            <consortium name="DOE Joint Genome Institute"/>
            <person name="Min B."/>
            <person name="Riley R."/>
            <person name="Sierra-Patev S."/>
            <person name="Naranjo-Ortiz M."/>
            <person name="Looney B."/>
            <person name="Konkel Z."/>
            <person name="Slot J.C."/>
            <person name="Sakamoto Y."/>
            <person name="Steenwyk J.L."/>
            <person name="Rokas A."/>
            <person name="Carro J."/>
            <person name="Camarero S."/>
            <person name="Ferreira P."/>
            <person name="Molpeceres G."/>
            <person name="Ruiz-Duenas F.J."/>
            <person name="Serrano A."/>
            <person name="Henrissat B."/>
            <person name="Drula E."/>
            <person name="Hughes K.W."/>
            <person name="Mata J.L."/>
            <person name="Ishikawa N.K."/>
            <person name="Vargas-Isla R."/>
            <person name="Ushijima S."/>
            <person name="Smith C.A."/>
            <person name="Ahrendt S."/>
            <person name="Andreopoulos W."/>
            <person name="He G."/>
            <person name="Labutti K."/>
            <person name="Lipzen A."/>
            <person name="Ng V."/>
            <person name="Sandor L."/>
            <person name="Barry K."/>
            <person name="Martinez A.T."/>
            <person name="Xiao Y."/>
            <person name="Gibbons J.G."/>
            <person name="Terashima K."/>
            <person name="Hibbett D.S."/>
            <person name="Grigoriev I.V."/>
        </authorList>
    </citation>
    <scope>NUCLEOTIDE SEQUENCE</scope>
    <source>
        <strain evidence="3">TFB10291</strain>
    </source>
</reference>
<dbReference type="EMBL" id="MU793249">
    <property type="protein sequence ID" value="KAJ3790468.1"/>
    <property type="molecule type" value="Genomic_DNA"/>
</dbReference>
<protein>
    <submittedName>
        <fullName evidence="3">Uncharacterized protein</fullName>
    </submittedName>
</protein>
<organism evidence="3 4">
    <name type="scientific">Lentinula aff. detonsa</name>
    <dbReference type="NCBI Taxonomy" id="2804958"/>
    <lineage>
        <taxon>Eukaryota</taxon>
        <taxon>Fungi</taxon>
        <taxon>Dikarya</taxon>
        <taxon>Basidiomycota</taxon>
        <taxon>Agaricomycotina</taxon>
        <taxon>Agaricomycetes</taxon>
        <taxon>Agaricomycetidae</taxon>
        <taxon>Agaricales</taxon>
        <taxon>Marasmiineae</taxon>
        <taxon>Omphalotaceae</taxon>
        <taxon>Lentinula</taxon>
    </lineage>
</organism>
<evidence type="ECO:0000256" key="1">
    <source>
        <dbReference type="SAM" id="Coils"/>
    </source>
</evidence>
<feature type="compositionally biased region" description="Low complexity" evidence="2">
    <location>
        <begin position="148"/>
        <end position="169"/>
    </location>
</feature>
<sequence length="332" mass="37269">MVEQNYDQRPNVRDKGNVLESNNNSVEYGDEGALNYIERKWDGGGDQPELQALLMRRNASKPLYGLWSMWSNFLKLNKAFSIIYILALLDHEFKRQKARRHLEALNKQVEEDVQQVNRALALVKISTNQLSVDANAQTPPRTPKKSRAAAGSNTSTAPATPTRRPASNTSPTKLTHGMTLVEEDDPKIILSPGSRAAAYIVFIAEGGKSGLFYAWFTIKGKVGAVSICNIKKHHHIVKKYYDVEEAEHVYGQYLSSGIHVMLTEHEPSPNERFIVVKGPNPMACRDRKQLLFNGLEFRFPQGLEVYRFMGSFEAAKGKFCELAVDGLTETIN</sequence>
<proteinExistence type="predicted"/>
<keyword evidence="1" id="KW-0175">Coiled coil</keyword>
<evidence type="ECO:0000313" key="4">
    <source>
        <dbReference type="Proteomes" id="UP001163798"/>
    </source>
</evidence>
<evidence type="ECO:0000313" key="3">
    <source>
        <dbReference type="EMBL" id="KAJ3790468.1"/>
    </source>
</evidence>
<gene>
    <name evidence="3" type="ORF">GGU10DRAFT_329109</name>
</gene>
<feature type="region of interest" description="Disordered" evidence="2">
    <location>
        <begin position="132"/>
        <end position="176"/>
    </location>
</feature>
<dbReference type="AlphaFoldDB" id="A0AA38U1Q3"/>
<keyword evidence="4" id="KW-1185">Reference proteome</keyword>
<comment type="caution">
    <text evidence="3">The sequence shown here is derived from an EMBL/GenBank/DDBJ whole genome shotgun (WGS) entry which is preliminary data.</text>
</comment>
<accession>A0AA38U1Q3</accession>